<sequence length="599" mass="67311">MSTAIISLVWKLSRVLSATREILLRLEKSSIRLNHARGILEGPRRRTYRHLSKRLKPIPLDTPTSIELGPGRTIQVTLLDANHCVGAVMFLFEGFGKAVLYTGDIRCEPRLVTAITQNPNMIEYSSGWKILDRIYLDTSVLDDYPLQPKAAGLRELLEKVRQYPDDTIFHLQAWTYGYEEVWIALSRALNSKIHVDEYKMRVFGSLANKPKEDRWAARTHLAKEAPALVGFTCGNNQQEGCLTLNEDVRIHSCEKGMGCSVMETRPVVWIRPIVTHLKNGQDVMEVGIGGGGDDLTQITALTPDDIKWILERMSASETLPAELHPYMHTIKKALGTERDINLITDSVGLTEGEFPQLLGLLFHKLDAMRDPIKQTDETAATPPLPNTIHFPYARHSSLPELRDFVGAFKASDIVPCTFDAELWLKKEWSIRGLFGDLIAAKKFEYDELLELKAEKLAVWNRVPKPRSQASQNMSNSVPSAKTFEEETIHVPERIISPSSSDTRSQERTEEETESAPPVPEPIQLHKRNYNSFLKDTNPDDTLDLQADSQSSSILEGNSENWQKAFNVMSANINGGPWQPIGLISTTDNHTTLEQELGAL</sequence>
<dbReference type="Proteomes" id="UP001143856">
    <property type="component" value="Unassembled WGS sequence"/>
</dbReference>
<keyword evidence="2" id="KW-1185">Reference proteome</keyword>
<gene>
    <name evidence="1" type="ORF">NUW58_g6142</name>
</gene>
<proteinExistence type="predicted"/>
<comment type="caution">
    <text evidence="1">The sequence shown here is derived from an EMBL/GenBank/DDBJ whole genome shotgun (WGS) entry which is preliminary data.</text>
</comment>
<dbReference type="EMBL" id="JAPDGR010001330">
    <property type="protein sequence ID" value="KAJ2984069.1"/>
    <property type="molecule type" value="Genomic_DNA"/>
</dbReference>
<reference evidence="1" key="1">
    <citation type="submission" date="2022-10" db="EMBL/GenBank/DDBJ databases">
        <title>Genome Sequence of Xylaria curta.</title>
        <authorList>
            <person name="Buettner E."/>
        </authorList>
    </citation>
    <scope>NUCLEOTIDE SEQUENCE</scope>
    <source>
        <strain evidence="1">Babe10</strain>
    </source>
</reference>
<accession>A0ACC1P077</accession>
<evidence type="ECO:0000313" key="2">
    <source>
        <dbReference type="Proteomes" id="UP001143856"/>
    </source>
</evidence>
<protein>
    <submittedName>
        <fullName evidence="1">Uncharacterized protein</fullName>
    </submittedName>
</protein>
<organism evidence="1 2">
    <name type="scientific">Xylaria curta</name>
    <dbReference type="NCBI Taxonomy" id="42375"/>
    <lineage>
        <taxon>Eukaryota</taxon>
        <taxon>Fungi</taxon>
        <taxon>Dikarya</taxon>
        <taxon>Ascomycota</taxon>
        <taxon>Pezizomycotina</taxon>
        <taxon>Sordariomycetes</taxon>
        <taxon>Xylariomycetidae</taxon>
        <taxon>Xylariales</taxon>
        <taxon>Xylariaceae</taxon>
        <taxon>Xylaria</taxon>
    </lineage>
</organism>
<name>A0ACC1P077_9PEZI</name>
<evidence type="ECO:0000313" key="1">
    <source>
        <dbReference type="EMBL" id="KAJ2984069.1"/>
    </source>
</evidence>